<dbReference type="InterPro" id="IPR033454">
    <property type="entry name" value="RecG_wedge"/>
</dbReference>
<dbReference type="EMBL" id="FXZI01000068">
    <property type="protein sequence ID" value="SMY05453.1"/>
    <property type="molecule type" value="Genomic_DNA"/>
</dbReference>
<dbReference type="AlphaFoldDB" id="A0A2H1L0B4"/>
<sequence length="191" mass="21762">RKGTITEVIVHDGKQSMKIAFFNQYWLEKSLKPGLTVVFGGKVESFRGQLTLASPVWLNRTEDDHEWTPEDLNSPFPIYPAVKGIAQSRLWSSIKTLLTVAGDEEFEDPLPKGLREAHELPDLRTALEDMHRPRKIEDVERARLRWKWEEALALQTEFASRKATLAAEKATPLLTQGAKSRRFDDDPAPAR</sequence>
<keyword evidence="2 5" id="KW-0547">Nucleotide-binding</keyword>
<dbReference type="SUPFAM" id="SSF50249">
    <property type="entry name" value="Nucleic acid-binding proteins"/>
    <property type="match status" value="1"/>
</dbReference>
<dbReference type="GO" id="GO:0006281">
    <property type="term" value="P:DNA repair"/>
    <property type="evidence" value="ECO:0007669"/>
    <property type="project" value="InterPro"/>
</dbReference>
<keyword evidence="1 5" id="KW-0378">Hydrolase</keyword>
<dbReference type="EC" id="3.6.4.12" evidence="5"/>
<dbReference type="InterPro" id="IPR012340">
    <property type="entry name" value="NA-bd_OB-fold"/>
</dbReference>
<evidence type="ECO:0000313" key="5">
    <source>
        <dbReference type="EMBL" id="SMY05453.1"/>
    </source>
</evidence>
<protein>
    <submittedName>
        <fullName evidence="5">ATP-dependent DNA helicase RecG</fullName>
        <ecNumber evidence="5">3.6.4.12</ecNumber>
    </submittedName>
</protein>
<evidence type="ECO:0000259" key="4">
    <source>
        <dbReference type="Pfam" id="PF17191"/>
    </source>
</evidence>
<keyword evidence="2 5" id="KW-0347">Helicase</keyword>
<accession>A0A2H1L0B4</accession>
<dbReference type="GO" id="GO:0016787">
    <property type="term" value="F:hydrolase activity"/>
    <property type="evidence" value="ECO:0007669"/>
    <property type="project" value="UniProtKB-KW"/>
</dbReference>
<feature type="non-terminal residue" evidence="5">
    <location>
        <position position="1"/>
    </location>
</feature>
<proteinExistence type="predicted"/>
<name>A0A2H1L0B4_BREAU</name>
<organism evidence="5 6">
    <name type="scientific">Brevibacterium aurantiacum</name>
    <dbReference type="NCBI Taxonomy" id="273384"/>
    <lineage>
        <taxon>Bacteria</taxon>
        <taxon>Bacillati</taxon>
        <taxon>Actinomycetota</taxon>
        <taxon>Actinomycetes</taxon>
        <taxon>Micrococcales</taxon>
        <taxon>Brevibacteriaceae</taxon>
        <taxon>Brevibacterium</taxon>
    </lineage>
</organism>
<dbReference type="Gene3D" id="2.40.50.140">
    <property type="entry name" value="Nucleic acid-binding proteins"/>
    <property type="match status" value="1"/>
</dbReference>
<reference evidence="5 6" key="1">
    <citation type="submission" date="2017-03" db="EMBL/GenBank/DDBJ databases">
        <authorList>
            <person name="Afonso C.L."/>
            <person name="Miller P.J."/>
            <person name="Scott M.A."/>
            <person name="Spackman E."/>
            <person name="Goraichik I."/>
            <person name="Dimitrov K.M."/>
            <person name="Suarez D.L."/>
            <person name="Swayne D.E."/>
        </authorList>
    </citation>
    <scope>NUCLEOTIDE SEQUENCE [LARGE SCALE GENOMIC DNA]</scope>
    <source>
        <strain evidence="6">8(6)</strain>
    </source>
</reference>
<evidence type="ECO:0000256" key="1">
    <source>
        <dbReference type="ARBA" id="ARBA00022801"/>
    </source>
</evidence>
<dbReference type="Proteomes" id="UP000234300">
    <property type="component" value="Unassembled WGS sequence"/>
</dbReference>
<dbReference type="InterPro" id="IPR047112">
    <property type="entry name" value="RecG/Mfd"/>
</dbReference>
<dbReference type="CDD" id="cd04488">
    <property type="entry name" value="RecG_wedge_OBF"/>
    <property type="match status" value="1"/>
</dbReference>
<gene>
    <name evidence="5" type="ORF">BAURA86_04090</name>
</gene>
<keyword evidence="2 5" id="KW-0067">ATP-binding</keyword>
<evidence type="ECO:0000313" key="6">
    <source>
        <dbReference type="Proteomes" id="UP000234300"/>
    </source>
</evidence>
<dbReference type="Pfam" id="PF17191">
    <property type="entry name" value="RecG_wedge"/>
    <property type="match status" value="1"/>
</dbReference>
<feature type="domain" description="RecG wedge" evidence="4">
    <location>
        <begin position="4"/>
        <end position="96"/>
    </location>
</feature>
<evidence type="ECO:0000256" key="3">
    <source>
        <dbReference type="SAM" id="MobiDB-lite"/>
    </source>
</evidence>
<evidence type="ECO:0000256" key="2">
    <source>
        <dbReference type="ARBA" id="ARBA00022806"/>
    </source>
</evidence>
<dbReference type="PANTHER" id="PTHR47964:SF1">
    <property type="entry name" value="ATP-DEPENDENT DNA HELICASE HOMOLOG RECG, CHLOROPLASTIC"/>
    <property type="match status" value="1"/>
</dbReference>
<dbReference type="PANTHER" id="PTHR47964">
    <property type="entry name" value="ATP-DEPENDENT DNA HELICASE HOMOLOG RECG, CHLOROPLASTIC"/>
    <property type="match status" value="1"/>
</dbReference>
<feature type="region of interest" description="Disordered" evidence="3">
    <location>
        <begin position="165"/>
        <end position="191"/>
    </location>
</feature>
<dbReference type="GO" id="GO:0003678">
    <property type="term" value="F:DNA helicase activity"/>
    <property type="evidence" value="ECO:0007669"/>
    <property type="project" value="UniProtKB-EC"/>
</dbReference>